<reference evidence="1" key="1">
    <citation type="submission" date="2018-08" db="EMBL/GenBank/DDBJ databases">
        <authorList>
            <person name="Rossello M."/>
        </authorList>
    </citation>
    <scope>NUCLEOTIDE SEQUENCE [LARGE SCALE GENOMIC DNA]</scope>
    <source>
        <strain evidence="1">cv. Chinese Spring</strain>
    </source>
</reference>
<dbReference type="InterPro" id="IPR036188">
    <property type="entry name" value="FAD/NAD-bd_sf"/>
</dbReference>
<dbReference type="Gene3D" id="3.50.50.60">
    <property type="entry name" value="FAD/NAD(P)-binding domain"/>
    <property type="match status" value="1"/>
</dbReference>
<dbReference type="Gramene" id="TraesARI3A03G01450760.1">
    <property type="protein sequence ID" value="TraesARI3A03G01450760.1"/>
    <property type="gene ID" value="TraesARI3A03G01450760"/>
</dbReference>
<keyword evidence="2" id="KW-1185">Reference proteome</keyword>
<dbReference type="Gramene" id="TraesROB_scaffold_003106_01G000300.1">
    <property type="protein sequence ID" value="TraesROB_scaffold_003106_01G000300.1"/>
    <property type="gene ID" value="TraesROB_scaffold_003106_01G000300"/>
</dbReference>
<dbReference type="Gramene" id="TraesNOR3A03G01450690.1">
    <property type="protein sequence ID" value="TraesNOR3A03G01450690.1"/>
    <property type="gene ID" value="TraesNOR3A03G01450690"/>
</dbReference>
<dbReference type="OMA" id="DWMEFTH"/>
<dbReference type="OrthoDB" id="66881at2759"/>
<evidence type="ECO:0000313" key="1">
    <source>
        <dbReference type="EnsemblPlants" id="TraesCS3A02G256800.1"/>
    </source>
</evidence>
<reference evidence="1" key="2">
    <citation type="submission" date="2018-10" db="UniProtKB">
        <authorList>
            <consortium name="EnsemblPlants"/>
        </authorList>
    </citation>
    <scope>IDENTIFICATION</scope>
</reference>
<dbReference type="SUPFAM" id="SSF51905">
    <property type="entry name" value="FAD/NAD(P)-binding domain"/>
    <property type="match status" value="1"/>
</dbReference>
<dbReference type="EnsemblPlants" id="TraesCS3A02G256800.1">
    <property type="protein sequence ID" value="TraesCS3A02G256800.1"/>
    <property type="gene ID" value="TraesCS3A02G256800"/>
</dbReference>
<dbReference type="AlphaFoldDB" id="A0A3B6EHI2"/>
<dbReference type="Gramene" id="TraesCS3A02G256800.1">
    <property type="protein sequence ID" value="TraesCS3A02G256800.1"/>
    <property type="gene ID" value="TraesCS3A02G256800"/>
</dbReference>
<dbReference type="Gramene" id="TraesWEE_scaffold_043259_01G000400.1">
    <property type="protein sequence ID" value="TraesWEE_scaffold_043259_01G000400.1"/>
    <property type="gene ID" value="TraesWEE_scaffold_043259_01G000400"/>
</dbReference>
<dbReference type="Gramene" id="TraesSYM3A03G01452120.1">
    <property type="protein sequence ID" value="TraesSYM3A03G01452120.1"/>
    <property type="gene ID" value="TraesSYM3A03G01452120"/>
</dbReference>
<name>A0A3B6EHI2_WHEAT</name>
<proteinExistence type="predicted"/>
<accession>A0A3B6EHI2</accession>
<dbReference type="STRING" id="4565.A0A3B6EHI2"/>
<dbReference type="PaxDb" id="4565-Traes_5AS_AFD8F3A34.1"/>
<organism evidence="1">
    <name type="scientific">Triticum aestivum</name>
    <name type="common">Wheat</name>
    <dbReference type="NCBI Taxonomy" id="4565"/>
    <lineage>
        <taxon>Eukaryota</taxon>
        <taxon>Viridiplantae</taxon>
        <taxon>Streptophyta</taxon>
        <taxon>Embryophyta</taxon>
        <taxon>Tracheophyta</taxon>
        <taxon>Spermatophyta</taxon>
        <taxon>Magnoliopsida</taxon>
        <taxon>Liliopsida</taxon>
        <taxon>Poales</taxon>
        <taxon>Poaceae</taxon>
        <taxon>BOP clade</taxon>
        <taxon>Pooideae</taxon>
        <taxon>Triticodae</taxon>
        <taxon>Triticeae</taxon>
        <taxon>Triticinae</taxon>
        <taxon>Triticum</taxon>
    </lineage>
</organism>
<protein>
    <submittedName>
        <fullName evidence="1">Uncharacterized protein</fullName>
    </submittedName>
</protein>
<sequence>MADEDAAALVKGKRITVVGSGKSAFEIAAECADANGAGTPCTMLCQNPHWLLPSGDMSLLFNFSYRRFDRMEFTHLDRRNCDVNHNFVY</sequence>
<dbReference type="Proteomes" id="UP000019116">
    <property type="component" value="Chromosome 3A"/>
</dbReference>
<evidence type="ECO:0000313" key="2">
    <source>
        <dbReference type="Proteomes" id="UP000019116"/>
    </source>
</evidence>